<dbReference type="SUPFAM" id="SSF52374">
    <property type="entry name" value="Nucleotidylyl transferase"/>
    <property type="match status" value="1"/>
</dbReference>
<dbReference type="VEuPathDB" id="FungiDB:HGUI_00947"/>
<keyword evidence="12" id="KW-1185">Reference proteome</keyword>
<dbReference type="AlphaFoldDB" id="A0A1L0B198"/>
<organism evidence="11 12">
    <name type="scientific">Hanseniaspora guilliermondii</name>
    <dbReference type="NCBI Taxonomy" id="56406"/>
    <lineage>
        <taxon>Eukaryota</taxon>
        <taxon>Fungi</taxon>
        <taxon>Dikarya</taxon>
        <taxon>Ascomycota</taxon>
        <taxon>Saccharomycotina</taxon>
        <taxon>Saccharomycetes</taxon>
        <taxon>Saccharomycodales</taxon>
        <taxon>Saccharomycodaceae</taxon>
        <taxon>Hanseniaspora</taxon>
    </lineage>
</organism>
<evidence type="ECO:0000256" key="1">
    <source>
        <dbReference type="ARBA" id="ARBA00004173"/>
    </source>
</evidence>
<dbReference type="Proteomes" id="UP000183365">
    <property type="component" value="Unassembled WGS sequence"/>
</dbReference>
<reference evidence="12" key="1">
    <citation type="submission" date="2016-11" db="EMBL/GenBank/DDBJ databases">
        <authorList>
            <person name="Guldener U."/>
        </authorList>
    </citation>
    <scope>NUCLEOTIDE SEQUENCE [LARGE SCALE GENOMIC DNA]</scope>
</reference>
<evidence type="ECO:0000313" key="11">
    <source>
        <dbReference type="EMBL" id="SGZ38747.1"/>
    </source>
</evidence>
<evidence type="ECO:0000256" key="10">
    <source>
        <dbReference type="RuleBase" id="RU363036"/>
    </source>
</evidence>
<evidence type="ECO:0000256" key="5">
    <source>
        <dbReference type="ARBA" id="ARBA00022741"/>
    </source>
</evidence>
<dbReference type="InterPro" id="IPR001412">
    <property type="entry name" value="aa-tRNA-synth_I_CS"/>
</dbReference>
<evidence type="ECO:0000256" key="2">
    <source>
        <dbReference type="ARBA" id="ARBA00005594"/>
    </source>
</evidence>
<dbReference type="Gene3D" id="1.10.240.10">
    <property type="entry name" value="Tyrosyl-Transfer RNA Synthetase"/>
    <property type="match status" value="1"/>
</dbReference>
<dbReference type="GO" id="GO:0005524">
    <property type="term" value="F:ATP binding"/>
    <property type="evidence" value="ECO:0007669"/>
    <property type="project" value="UniProtKB-KW"/>
</dbReference>
<sequence length="393" mass="44184">MCIALIKMNKVNPKALLFEKGFSTSLKCYKSTLHLGYNIDSSILKKNQTVFSLIQPTGTMHLGNYLGAVASWAELSKLKTDESQKLIFGLADLHAITTKHPTAEDFVNKKLDTLAHLIAFGVDPEKCCLYVQSDVKEHSELAWYLSTITGIGALARMTQWKSKSQQEGTNNKNELSTLQSEYSLGLFSYPVLQAADVLLYSPDLVPVGEDQTQHLELTQALARKFNHVYGTNVFKYPRIMTTPAKKIYSLKDVTKKMSKSDPSKTACIYLSDSDEEIRLKIKKATTDSIVGQPFKYDPENRPGVSNLINIVAGIQKKEISDVEKDVESLTSHSDLKKYVSDVITEWIAEPREKYKSIREDTEYLQNVALKGKIEARKIASENIKKIRKVMGFK</sequence>
<evidence type="ECO:0000256" key="3">
    <source>
        <dbReference type="ARBA" id="ARBA00013161"/>
    </source>
</evidence>
<dbReference type="InterPro" id="IPR014729">
    <property type="entry name" value="Rossmann-like_a/b/a_fold"/>
</dbReference>
<keyword evidence="4 10" id="KW-0436">Ligase</keyword>
<dbReference type="GO" id="GO:0005759">
    <property type="term" value="C:mitochondrial matrix"/>
    <property type="evidence" value="ECO:0007669"/>
    <property type="project" value="TreeGrafter"/>
</dbReference>
<dbReference type="Gene3D" id="3.40.50.620">
    <property type="entry name" value="HUPs"/>
    <property type="match status" value="1"/>
</dbReference>
<comment type="similarity">
    <text evidence="2 10">Belongs to the class-I aminoacyl-tRNA synthetase family.</text>
</comment>
<name>A0A1L0B198_9ASCO</name>
<dbReference type="GO" id="GO:0004830">
    <property type="term" value="F:tryptophan-tRNA ligase activity"/>
    <property type="evidence" value="ECO:0007669"/>
    <property type="project" value="UniProtKB-EC"/>
</dbReference>
<dbReference type="Pfam" id="PF00579">
    <property type="entry name" value="tRNA-synt_1b"/>
    <property type="match status" value="1"/>
</dbReference>
<dbReference type="PANTHER" id="PTHR43766:SF1">
    <property type="entry name" value="TRYPTOPHAN--TRNA LIGASE, MITOCHONDRIAL"/>
    <property type="match status" value="1"/>
</dbReference>
<evidence type="ECO:0000256" key="7">
    <source>
        <dbReference type="ARBA" id="ARBA00022917"/>
    </source>
</evidence>
<proteinExistence type="inferred from homology"/>
<dbReference type="GO" id="GO:0070183">
    <property type="term" value="P:mitochondrial tryptophanyl-tRNA aminoacylation"/>
    <property type="evidence" value="ECO:0007669"/>
    <property type="project" value="EnsemblFungi"/>
</dbReference>
<gene>
    <name evidence="11" type="ORF">HGUI_00947</name>
</gene>
<dbReference type="InterPro" id="IPR002305">
    <property type="entry name" value="aa-tRNA-synth_Ic"/>
</dbReference>
<protein>
    <recommendedName>
        <fullName evidence="3">tryptophan--tRNA ligase</fullName>
        <ecNumber evidence="3">6.1.1.2</ecNumber>
    </recommendedName>
    <alternativeName>
        <fullName evidence="9">Tryptophanyl-tRNA synthetase</fullName>
    </alternativeName>
</protein>
<dbReference type="OrthoDB" id="15808at2759"/>
<dbReference type="NCBIfam" id="TIGR00233">
    <property type="entry name" value="trpS"/>
    <property type="match status" value="1"/>
</dbReference>
<comment type="subcellular location">
    <subcellularLocation>
        <location evidence="1">Mitochondrion</location>
    </subcellularLocation>
</comment>
<keyword evidence="5 10" id="KW-0547">Nucleotide-binding</keyword>
<evidence type="ECO:0000256" key="8">
    <source>
        <dbReference type="ARBA" id="ARBA00023146"/>
    </source>
</evidence>
<dbReference type="PROSITE" id="PS00178">
    <property type="entry name" value="AA_TRNA_LIGASE_I"/>
    <property type="match status" value="1"/>
</dbReference>
<dbReference type="FunFam" id="1.10.240.10:FF:000002">
    <property type="entry name" value="Tryptophan--tRNA ligase"/>
    <property type="match status" value="1"/>
</dbReference>
<dbReference type="EC" id="6.1.1.2" evidence="3"/>
<evidence type="ECO:0000256" key="6">
    <source>
        <dbReference type="ARBA" id="ARBA00022840"/>
    </source>
</evidence>
<accession>A0A1L0B198</accession>
<dbReference type="EMBL" id="FQNF01000011">
    <property type="protein sequence ID" value="SGZ38747.1"/>
    <property type="molecule type" value="Genomic_DNA"/>
</dbReference>
<dbReference type="InterPro" id="IPR002306">
    <property type="entry name" value="Trp-tRNA-ligase"/>
</dbReference>
<evidence type="ECO:0000313" key="12">
    <source>
        <dbReference type="Proteomes" id="UP000183365"/>
    </source>
</evidence>
<evidence type="ECO:0000256" key="4">
    <source>
        <dbReference type="ARBA" id="ARBA00022598"/>
    </source>
</evidence>
<keyword evidence="6 10" id="KW-0067">ATP-binding</keyword>
<dbReference type="PANTHER" id="PTHR43766">
    <property type="entry name" value="TRYPTOPHAN--TRNA LIGASE, MITOCHONDRIAL"/>
    <property type="match status" value="1"/>
</dbReference>
<evidence type="ECO:0000256" key="9">
    <source>
        <dbReference type="ARBA" id="ARBA00030268"/>
    </source>
</evidence>
<dbReference type="CDD" id="cd00806">
    <property type="entry name" value="TrpRS_core"/>
    <property type="match status" value="1"/>
</dbReference>
<dbReference type="PRINTS" id="PR01039">
    <property type="entry name" value="TRNASYNTHTRP"/>
</dbReference>
<keyword evidence="7 10" id="KW-0648">Protein biosynthesis</keyword>
<dbReference type="InterPro" id="IPR050203">
    <property type="entry name" value="Trp-tRNA_synthetase"/>
</dbReference>
<keyword evidence="8 10" id="KW-0030">Aminoacyl-tRNA synthetase</keyword>